<feature type="domain" description="HTH merR-type" evidence="3">
    <location>
        <begin position="8"/>
        <end position="76"/>
    </location>
</feature>
<keyword evidence="1" id="KW-0238">DNA-binding</keyword>
<dbReference type="PANTHER" id="PTHR30204:SF90">
    <property type="entry name" value="HTH-TYPE TRANSCRIPTIONAL ACTIVATOR MTA"/>
    <property type="match status" value="1"/>
</dbReference>
<dbReference type="EMBL" id="FCOF02000031">
    <property type="protein sequence ID" value="SAK81830.1"/>
    <property type="molecule type" value="Genomic_DNA"/>
</dbReference>
<name>A0A158CHS0_9BURK</name>
<proteinExistence type="predicted"/>
<dbReference type="RefSeq" id="WP_061126901.1">
    <property type="nucleotide sequence ID" value="NZ_FCOF02000031.1"/>
</dbReference>
<accession>A0A158CHS0</accession>
<gene>
    <name evidence="4" type="ORF">AWB75_05168</name>
</gene>
<evidence type="ECO:0000313" key="5">
    <source>
        <dbReference type="Proteomes" id="UP000054870"/>
    </source>
</evidence>
<evidence type="ECO:0000256" key="1">
    <source>
        <dbReference type="ARBA" id="ARBA00023125"/>
    </source>
</evidence>
<dbReference type="SUPFAM" id="SSF46955">
    <property type="entry name" value="Putative DNA-binding domain"/>
    <property type="match status" value="1"/>
</dbReference>
<evidence type="ECO:0000256" key="2">
    <source>
        <dbReference type="SAM" id="Coils"/>
    </source>
</evidence>
<dbReference type="GO" id="GO:0003700">
    <property type="term" value="F:DNA-binding transcription factor activity"/>
    <property type="evidence" value="ECO:0007669"/>
    <property type="project" value="InterPro"/>
</dbReference>
<dbReference type="AlphaFoldDB" id="A0A158CHS0"/>
<dbReference type="GO" id="GO:0003677">
    <property type="term" value="F:DNA binding"/>
    <property type="evidence" value="ECO:0007669"/>
    <property type="project" value="UniProtKB-KW"/>
</dbReference>
<keyword evidence="5" id="KW-1185">Reference proteome</keyword>
<dbReference type="Proteomes" id="UP000054870">
    <property type="component" value="Unassembled WGS sequence"/>
</dbReference>
<dbReference type="InterPro" id="IPR009061">
    <property type="entry name" value="DNA-bd_dom_put_sf"/>
</dbReference>
<dbReference type="SMART" id="SM00422">
    <property type="entry name" value="HTH_MERR"/>
    <property type="match status" value="1"/>
</dbReference>
<dbReference type="OrthoDB" id="5345718at2"/>
<dbReference type="Pfam" id="PF13411">
    <property type="entry name" value="MerR_1"/>
    <property type="match status" value="1"/>
</dbReference>
<feature type="coiled-coil region" evidence="2">
    <location>
        <begin position="97"/>
        <end position="138"/>
    </location>
</feature>
<keyword evidence="2" id="KW-0175">Coiled coil</keyword>
<dbReference type="Gene3D" id="1.10.1660.10">
    <property type="match status" value="1"/>
</dbReference>
<evidence type="ECO:0000259" key="3">
    <source>
        <dbReference type="PROSITE" id="PS50937"/>
    </source>
</evidence>
<dbReference type="InterPro" id="IPR047057">
    <property type="entry name" value="MerR_fam"/>
</dbReference>
<reference evidence="4" key="1">
    <citation type="submission" date="2016-01" db="EMBL/GenBank/DDBJ databases">
        <authorList>
            <person name="Peeters C."/>
        </authorList>
    </citation>
    <scope>NUCLEOTIDE SEQUENCE [LARGE SCALE GENOMIC DNA]</scope>
    <source>
        <strain evidence="4">LMG 29318</strain>
    </source>
</reference>
<evidence type="ECO:0000313" key="4">
    <source>
        <dbReference type="EMBL" id="SAK81830.1"/>
    </source>
</evidence>
<dbReference type="InterPro" id="IPR000551">
    <property type="entry name" value="MerR-type_HTH_dom"/>
</dbReference>
<dbReference type="PROSITE" id="PS50937">
    <property type="entry name" value="HTH_MERR_2"/>
    <property type="match status" value="1"/>
</dbReference>
<organism evidence="4 5">
    <name type="scientific">Caballeronia catudaia</name>
    <dbReference type="NCBI Taxonomy" id="1777136"/>
    <lineage>
        <taxon>Bacteria</taxon>
        <taxon>Pseudomonadati</taxon>
        <taxon>Pseudomonadota</taxon>
        <taxon>Betaproteobacteria</taxon>
        <taxon>Burkholderiales</taxon>
        <taxon>Burkholderiaceae</taxon>
        <taxon>Caballeronia</taxon>
    </lineage>
</organism>
<protein>
    <submittedName>
        <fullName evidence="4">MerR family transcriptional regulator</fullName>
    </submittedName>
</protein>
<sequence length="168" mass="19119">MSSAKPTLLTIRDAAERLQVTPRTLKYYEERGLVTPNRSEGRYRLYSEHDLEKFSRILRLRSLGFSLQGIVEMLKRPMETLGEGGTGYSASSLREIEQALSQQVEAMDARISAVRRELKEAQAVRTELASDLDYLQRRIAGESKETLLRERLAARRTRKAKSAGDDET</sequence>
<comment type="caution">
    <text evidence="4">The sequence shown here is derived from an EMBL/GenBank/DDBJ whole genome shotgun (WGS) entry which is preliminary data.</text>
</comment>
<dbReference type="PANTHER" id="PTHR30204">
    <property type="entry name" value="REDOX-CYCLING DRUG-SENSING TRANSCRIPTIONAL ACTIVATOR SOXR"/>
    <property type="match status" value="1"/>
</dbReference>